<keyword evidence="3" id="KW-0560">Oxidoreductase</keyword>
<evidence type="ECO:0000256" key="3">
    <source>
        <dbReference type="ARBA" id="ARBA00023002"/>
    </source>
</evidence>
<organism evidence="5 6">
    <name type="scientific">Terrimonas ginsenosidimutans</name>
    <dbReference type="NCBI Taxonomy" id="2908004"/>
    <lineage>
        <taxon>Bacteria</taxon>
        <taxon>Pseudomonadati</taxon>
        <taxon>Bacteroidota</taxon>
        <taxon>Chitinophagia</taxon>
        <taxon>Chitinophagales</taxon>
        <taxon>Chitinophagaceae</taxon>
        <taxon>Terrimonas</taxon>
    </lineage>
</organism>
<protein>
    <recommendedName>
        <fullName evidence="4">Intradiol ring-cleavage dioxygenases domain-containing protein</fullName>
    </recommendedName>
</protein>
<evidence type="ECO:0000313" key="5">
    <source>
        <dbReference type="EMBL" id="MCG2617826.1"/>
    </source>
</evidence>
<dbReference type="InterPro" id="IPR000627">
    <property type="entry name" value="Intradiol_dOase_C"/>
</dbReference>
<sequence length="214" mass="24023">MNKPSLFSVLFLLVTLAGCTQQTAPKEQKVGGPCEGCEAIFESPQPFDSLKEMVWLSDWDQHHPRRLAVNGVVFDAEGKPAGGVIIYIYHTDTTGSYPKKGNEQGWARRHGHLRGWMKTNEKGEYKFFTLRPGSYPGTNTPAHIHATIKEPGKTAYWIDDFVFDDDPFLTAEERKKCTDRGGTSILKTKIGGSMVKRERNIYLGKNIPNYSLAK</sequence>
<accession>A0ABS9KZP9</accession>
<dbReference type="PROSITE" id="PS51257">
    <property type="entry name" value="PROKAR_LIPOPROTEIN"/>
    <property type="match status" value="1"/>
</dbReference>
<comment type="similarity">
    <text evidence="1">Belongs to the intradiol ring-cleavage dioxygenase family.</text>
</comment>
<dbReference type="PANTHER" id="PTHR33711:SF10">
    <property type="entry name" value="INTRADIOL RING-CLEAVAGE DIOXYGENASES DOMAIN-CONTAINING PROTEIN"/>
    <property type="match status" value="1"/>
</dbReference>
<dbReference type="SUPFAM" id="SSF49482">
    <property type="entry name" value="Aromatic compound dioxygenase"/>
    <property type="match status" value="1"/>
</dbReference>
<dbReference type="EMBL" id="JAKLTR010000026">
    <property type="protein sequence ID" value="MCG2617826.1"/>
    <property type="molecule type" value="Genomic_DNA"/>
</dbReference>
<keyword evidence="2" id="KW-0223">Dioxygenase</keyword>
<dbReference type="InterPro" id="IPR015889">
    <property type="entry name" value="Intradiol_dOase_core"/>
</dbReference>
<feature type="domain" description="Intradiol ring-cleavage dioxygenases" evidence="4">
    <location>
        <begin position="54"/>
        <end position="170"/>
    </location>
</feature>
<evidence type="ECO:0000313" key="6">
    <source>
        <dbReference type="Proteomes" id="UP001165367"/>
    </source>
</evidence>
<keyword evidence="6" id="KW-1185">Reference proteome</keyword>
<evidence type="ECO:0000259" key="4">
    <source>
        <dbReference type="Pfam" id="PF00775"/>
    </source>
</evidence>
<name>A0ABS9KZP9_9BACT</name>
<evidence type="ECO:0000256" key="2">
    <source>
        <dbReference type="ARBA" id="ARBA00022964"/>
    </source>
</evidence>
<dbReference type="Gene3D" id="2.60.130.10">
    <property type="entry name" value="Aromatic compound dioxygenase"/>
    <property type="match status" value="1"/>
</dbReference>
<dbReference type="Pfam" id="PF00775">
    <property type="entry name" value="Dioxygenase_C"/>
    <property type="match status" value="1"/>
</dbReference>
<dbReference type="Proteomes" id="UP001165367">
    <property type="component" value="Unassembled WGS sequence"/>
</dbReference>
<comment type="caution">
    <text evidence="5">The sequence shown here is derived from an EMBL/GenBank/DDBJ whole genome shotgun (WGS) entry which is preliminary data.</text>
</comment>
<dbReference type="InterPro" id="IPR050770">
    <property type="entry name" value="Intradiol_RC_Dioxygenase"/>
</dbReference>
<proteinExistence type="inferred from homology"/>
<reference evidence="5" key="1">
    <citation type="submission" date="2022-01" db="EMBL/GenBank/DDBJ databases">
        <authorList>
            <person name="Jo J.-H."/>
            <person name="Im W.-T."/>
        </authorList>
    </citation>
    <scope>NUCLEOTIDE SEQUENCE</scope>
    <source>
        <strain evidence="5">NA20</strain>
    </source>
</reference>
<gene>
    <name evidence="5" type="ORF">LZZ85_26230</name>
</gene>
<evidence type="ECO:0000256" key="1">
    <source>
        <dbReference type="ARBA" id="ARBA00007825"/>
    </source>
</evidence>
<dbReference type="PANTHER" id="PTHR33711">
    <property type="entry name" value="DIOXYGENASE, PUTATIVE (AFU_ORTHOLOGUE AFUA_2G02910)-RELATED"/>
    <property type="match status" value="1"/>
</dbReference>
<dbReference type="RefSeq" id="WP_237876676.1">
    <property type="nucleotide sequence ID" value="NZ_JAKLTR010000026.1"/>
</dbReference>